<sequence length="224" mass="24366">MSYVKPITEMQNGNRGAALMRRWILWMALLISELNSCEAYNTYIVGDDIGWVAKFTNPINYTEWASNKTFSLGDTLVFNYAANHTVEQSNSFDTYLSCDSTDNNDTTVLYWSSEGSTQSVVPLTSTGTTYFLCTAYDGSHCLEGMRFPITVAYGQGLPPTSPPSAGDDENQSPDLNNGFQLPPPPPPGSVPSTSRGAHPPKGPQLFNLICLFFFSAAASMGALL</sequence>
<dbReference type="Proteomes" id="UP001162992">
    <property type="component" value="Chromosome 9"/>
</dbReference>
<dbReference type="EMBL" id="CM055100">
    <property type="protein sequence ID" value="KAJ7544952.1"/>
    <property type="molecule type" value="Genomic_DNA"/>
</dbReference>
<organism evidence="1 2">
    <name type="scientific">Diphasiastrum complanatum</name>
    <name type="common">Issler's clubmoss</name>
    <name type="synonym">Lycopodium complanatum</name>
    <dbReference type="NCBI Taxonomy" id="34168"/>
    <lineage>
        <taxon>Eukaryota</taxon>
        <taxon>Viridiplantae</taxon>
        <taxon>Streptophyta</taxon>
        <taxon>Embryophyta</taxon>
        <taxon>Tracheophyta</taxon>
        <taxon>Lycopodiopsida</taxon>
        <taxon>Lycopodiales</taxon>
        <taxon>Lycopodiaceae</taxon>
        <taxon>Lycopodioideae</taxon>
        <taxon>Diphasiastrum</taxon>
    </lineage>
</organism>
<protein>
    <submittedName>
        <fullName evidence="1">Uncharacterized protein</fullName>
    </submittedName>
</protein>
<proteinExistence type="predicted"/>
<keyword evidence="2" id="KW-1185">Reference proteome</keyword>
<comment type="caution">
    <text evidence="1">The sequence shown here is derived from an EMBL/GenBank/DDBJ whole genome shotgun (WGS) entry which is preliminary data.</text>
</comment>
<reference evidence="2" key="1">
    <citation type="journal article" date="2024" name="Proc. Natl. Acad. Sci. U.S.A.">
        <title>Extraordinary preservation of gene collinearity over three hundred million years revealed in homosporous lycophytes.</title>
        <authorList>
            <person name="Li C."/>
            <person name="Wickell D."/>
            <person name="Kuo L.Y."/>
            <person name="Chen X."/>
            <person name="Nie B."/>
            <person name="Liao X."/>
            <person name="Peng D."/>
            <person name="Ji J."/>
            <person name="Jenkins J."/>
            <person name="Williams M."/>
            <person name="Shu S."/>
            <person name="Plott C."/>
            <person name="Barry K."/>
            <person name="Rajasekar S."/>
            <person name="Grimwood J."/>
            <person name="Han X."/>
            <person name="Sun S."/>
            <person name="Hou Z."/>
            <person name="He W."/>
            <person name="Dai G."/>
            <person name="Sun C."/>
            <person name="Schmutz J."/>
            <person name="Leebens-Mack J.H."/>
            <person name="Li F.W."/>
            <person name="Wang L."/>
        </authorList>
    </citation>
    <scope>NUCLEOTIDE SEQUENCE [LARGE SCALE GENOMIC DNA]</scope>
    <source>
        <strain evidence="2">cv. PW_Plant_1</strain>
    </source>
</reference>
<accession>A0ACC2CTH2</accession>
<name>A0ACC2CTH2_DIPCM</name>
<gene>
    <name evidence="1" type="ORF">O6H91_09G100100</name>
</gene>
<evidence type="ECO:0000313" key="2">
    <source>
        <dbReference type="Proteomes" id="UP001162992"/>
    </source>
</evidence>
<evidence type="ECO:0000313" key="1">
    <source>
        <dbReference type="EMBL" id="KAJ7544952.1"/>
    </source>
</evidence>